<keyword evidence="2 6" id="KW-0238">DNA-binding</keyword>
<reference evidence="6 7" key="1">
    <citation type="submission" date="2017-01" db="EMBL/GenBank/DDBJ databases">
        <authorList>
            <person name="Mah S.A."/>
            <person name="Swanson W.J."/>
            <person name="Moy G.W."/>
            <person name="Vacquier V.D."/>
        </authorList>
    </citation>
    <scope>NUCLEOTIDE SEQUENCE [LARGE SCALE GENOMIC DNA]</scope>
    <source>
        <strain evidence="6 7">DSM 11589</strain>
    </source>
</reference>
<protein>
    <submittedName>
        <fullName evidence="6">DNA-binding transcriptional regulator, CsgD family</fullName>
    </submittedName>
</protein>
<name>A0A1N7MK58_9PROT</name>
<organism evidence="6 7">
    <name type="scientific">Insolitispirillum peregrinum</name>
    <dbReference type="NCBI Taxonomy" id="80876"/>
    <lineage>
        <taxon>Bacteria</taxon>
        <taxon>Pseudomonadati</taxon>
        <taxon>Pseudomonadota</taxon>
        <taxon>Alphaproteobacteria</taxon>
        <taxon>Rhodospirillales</taxon>
        <taxon>Novispirillaceae</taxon>
        <taxon>Insolitispirillum</taxon>
    </lineage>
</organism>
<evidence type="ECO:0000259" key="5">
    <source>
        <dbReference type="PROSITE" id="PS50043"/>
    </source>
</evidence>
<dbReference type="EMBL" id="FTOA01000004">
    <property type="protein sequence ID" value="SIS86535.1"/>
    <property type="molecule type" value="Genomic_DNA"/>
</dbReference>
<keyword evidence="1" id="KW-0805">Transcription regulation</keyword>
<dbReference type="STRING" id="80876.SAMN05421779_104184"/>
<dbReference type="AlphaFoldDB" id="A0A1N7MK58"/>
<dbReference type="SUPFAM" id="SSF46894">
    <property type="entry name" value="C-terminal effector domain of the bipartite response regulators"/>
    <property type="match status" value="1"/>
</dbReference>
<dbReference type="SMART" id="SM00421">
    <property type="entry name" value="HTH_LUXR"/>
    <property type="match status" value="1"/>
</dbReference>
<gene>
    <name evidence="6" type="ORF">SAMN05421779_104184</name>
</gene>
<dbReference type="Proteomes" id="UP000185678">
    <property type="component" value="Unassembled WGS sequence"/>
</dbReference>
<evidence type="ECO:0000256" key="1">
    <source>
        <dbReference type="ARBA" id="ARBA00023015"/>
    </source>
</evidence>
<dbReference type="CDD" id="cd06170">
    <property type="entry name" value="LuxR_C_like"/>
    <property type="match status" value="1"/>
</dbReference>
<keyword evidence="7" id="KW-1185">Reference proteome</keyword>
<evidence type="ECO:0000256" key="3">
    <source>
        <dbReference type="ARBA" id="ARBA00023163"/>
    </source>
</evidence>
<accession>A0A1N7MK58</accession>
<evidence type="ECO:0000256" key="2">
    <source>
        <dbReference type="ARBA" id="ARBA00023125"/>
    </source>
</evidence>
<dbReference type="InterPro" id="IPR036388">
    <property type="entry name" value="WH-like_DNA-bd_sf"/>
</dbReference>
<proteinExistence type="predicted"/>
<keyword evidence="3" id="KW-0804">Transcription</keyword>
<dbReference type="PROSITE" id="PS50043">
    <property type="entry name" value="HTH_LUXR_2"/>
    <property type="match status" value="1"/>
</dbReference>
<dbReference type="GO" id="GO:0006355">
    <property type="term" value="P:regulation of DNA-templated transcription"/>
    <property type="evidence" value="ECO:0007669"/>
    <property type="project" value="InterPro"/>
</dbReference>
<sequence length="137" mass="14697">MVAHIARREYAKATTPDDLLTTPGLDSAPKRPSSQKALAMAALSGRPLTARERECLAWSAEGKTAWETGVILGISDQTVISHLRNAQRKMRAANRVQAVAMAIRAGLLDDIIDVSTPLPPLGAVVMGDPANREDEDQ</sequence>
<dbReference type="Gene3D" id="1.10.10.10">
    <property type="entry name" value="Winged helix-like DNA-binding domain superfamily/Winged helix DNA-binding domain"/>
    <property type="match status" value="1"/>
</dbReference>
<feature type="domain" description="HTH luxR-type" evidence="5">
    <location>
        <begin position="41"/>
        <end position="106"/>
    </location>
</feature>
<dbReference type="InterPro" id="IPR016032">
    <property type="entry name" value="Sig_transdc_resp-reg_C-effctor"/>
</dbReference>
<dbReference type="PRINTS" id="PR00038">
    <property type="entry name" value="HTHLUXR"/>
</dbReference>
<evidence type="ECO:0000313" key="7">
    <source>
        <dbReference type="Proteomes" id="UP000185678"/>
    </source>
</evidence>
<dbReference type="PANTHER" id="PTHR44688:SF16">
    <property type="entry name" value="DNA-BINDING TRANSCRIPTIONAL ACTIVATOR DEVR_DOSR"/>
    <property type="match status" value="1"/>
</dbReference>
<evidence type="ECO:0000256" key="4">
    <source>
        <dbReference type="SAM" id="MobiDB-lite"/>
    </source>
</evidence>
<dbReference type="GO" id="GO:0003677">
    <property type="term" value="F:DNA binding"/>
    <property type="evidence" value="ECO:0007669"/>
    <property type="project" value="UniProtKB-KW"/>
</dbReference>
<dbReference type="Pfam" id="PF00196">
    <property type="entry name" value="GerE"/>
    <property type="match status" value="1"/>
</dbReference>
<dbReference type="RefSeq" id="WP_076400634.1">
    <property type="nucleotide sequence ID" value="NZ_FTOA01000004.1"/>
</dbReference>
<feature type="region of interest" description="Disordered" evidence="4">
    <location>
        <begin position="16"/>
        <end position="40"/>
    </location>
</feature>
<evidence type="ECO:0000313" key="6">
    <source>
        <dbReference type="EMBL" id="SIS86535.1"/>
    </source>
</evidence>
<dbReference type="InterPro" id="IPR000792">
    <property type="entry name" value="Tscrpt_reg_LuxR_C"/>
</dbReference>
<dbReference type="PANTHER" id="PTHR44688">
    <property type="entry name" value="DNA-BINDING TRANSCRIPTIONAL ACTIVATOR DEVR_DOSR"/>
    <property type="match status" value="1"/>
</dbReference>